<evidence type="ECO:0000259" key="7">
    <source>
        <dbReference type="Pfam" id="PF25023"/>
    </source>
</evidence>
<dbReference type="InterPro" id="IPR056823">
    <property type="entry name" value="TEN-like_YD-shell"/>
</dbReference>
<dbReference type="GO" id="GO:0005576">
    <property type="term" value="C:extracellular region"/>
    <property type="evidence" value="ECO:0007669"/>
    <property type="project" value="UniProtKB-SubCell"/>
</dbReference>
<dbReference type="InterPro" id="IPR028897">
    <property type="entry name" value="Tox-HDC_dom"/>
</dbReference>
<proteinExistence type="predicted"/>
<dbReference type="Pfam" id="PF03534">
    <property type="entry name" value="SpvB"/>
    <property type="match status" value="1"/>
</dbReference>
<dbReference type="OrthoDB" id="5475831at2"/>
<protein>
    <recommendedName>
        <fullName evidence="7">Teneurin-like YD-shell domain-containing protein</fullName>
    </recommendedName>
</protein>
<dbReference type="InterPro" id="IPR022385">
    <property type="entry name" value="Rhs_assc_core"/>
</dbReference>
<keyword evidence="5" id="KW-0843">Virulence</keyword>
<keyword evidence="3" id="KW-0732">Signal</keyword>
<dbReference type="NCBIfam" id="TIGR03696">
    <property type="entry name" value="Rhs_assc_core"/>
    <property type="match status" value="1"/>
</dbReference>
<evidence type="ECO:0000256" key="4">
    <source>
        <dbReference type="ARBA" id="ARBA00022737"/>
    </source>
</evidence>
<dbReference type="SUPFAM" id="SSF69318">
    <property type="entry name" value="Integrin alpha N-terminal domain"/>
    <property type="match status" value="1"/>
</dbReference>
<organism evidence="8 9">
    <name type="scientific">Myxococcus llanfairpwllgwyngyllgogerychwyrndrobwllllantysiliogogogochensis</name>
    <dbReference type="NCBI Taxonomy" id="2590453"/>
    <lineage>
        <taxon>Bacteria</taxon>
        <taxon>Pseudomonadati</taxon>
        <taxon>Myxococcota</taxon>
        <taxon>Myxococcia</taxon>
        <taxon>Myxococcales</taxon>
        <taxon>Cystobacterineae</taxon>
        <taxon>Myxococcaceae</taxon>
        <taxon>Myxococcus</taxon>
    </lineage>
</organism>
<dbReference type="Pfam" id="PF15656">
    <property type="entry name" value="Tox-HDC"/>
    <property type="match status" value="1"/>
</dbReference>
<dbReference type="Gene3D" id="2.180.10.10">
    <property type="entry name" value="RHS repeat-associated core"/>
    <property type="match status" value="2"/>
</dbReference>
<dbReference type="EMBL" id="VIFM01000003">
    <property type="protein sequence ID" value="TQF17842.1"/>
    <property type="molecule type" value="Genomic_DNA"/>
</dbReference>
<evidence type="ECO:0000256" key="5">
    <source>
        <dbReference type="ARBA" id="ARBA00023026"/>
    </source>
</evidence>
<dbReference type="Pfam" id="PF13517">
    <property type="entry name" value="FG-GAP_3"/>
    <property type="match status" value="1"/>
</dbReference>
<comment type="subcellular location">
    <subcellularLocation>
        <location evidence="1">Secreted</location>
    </subcellularLocation>
</comment>
<dbReference type="PANTHER" id="PTHR32305:SF15">
    <property type="entry name" value="PROTEIN RHSA-RELATED"/>
    <property type="match status" value="1"/>
</dbReference>
<evidence type="ECO:0000256" key="2">
    <source>
        <dbReference type="ARBA" id="ARBA00022525"/>
    </source>
</evidence>
<evidence type="ECO:0000256" key="3">
    <source>
        <dbReference type="ARBA" id="ARBA00022729"/>
    </source>
</evidence>
<evidence type="ECO:0000256" key="6">
    <source>
        <dbReference type="SAM" id="MobiDB-lite"/>
    </source>
</evidence>
<dbReference type="InterPro" id="IPR003284">
    <property type="entry name" value="Sal_SpvB"/>
</dbReference>
<evidence type="ECO:0000256" key="1">
    <source>
        <dbReference type="ARBA" id="ARBA00004613"/>
    </source>
</evidence>
<sequence>MRHDSESPRPPGRRKRFAANLTLFFYGAQLLTSCGPALTSSSGDEDGQPPAQARSALLDVPIELRSDTILDTAFPGTEAPGVTAFTADVTPSGTATVSLPLWVPPGRAGLQPSLSIVYDSNASDGLLGPGFNLAGLSQITLCPNSFARDNALHSVDFMPDEALDAKNRYSRAWCLDGVRLVPAGGSDARAFKTEHDTYASIRIPEGTTLHAPDTFEVRGRDGLIRTYGKGPGSREDALVKGIHSQYERGPNETIQTANNNTVRIAWALASIEDRFGNRMEVFYDQAPLGAPSGAWHRPSRIVYTQFRDASGVIEPGQREVTFDYEARTDVFTGYLAGVKVGRDFRLSRVNMKGPGFAPGASTLSQVLLRSYKLKYYLGTLSKRSLLTELRECDGKDICKTPVRFEWEQGSWDFEYPPAQSVSDAAAGAGLNAFGLGAGRQGLAYFVRSDKMAEDELDWTDPTSGMSTDFTVQLWRDTMRLMQFPDAASPSLVASDVTGGSIWYPYFNIEGTIWLDDLWDFFFGGNDPGDFCGQRHERNLYPIVTDWDGFGRSTVTPLSCKWDKSNFGQHPVPFYGHARAGDTEMKVVGSEPNSQYWLDVDGDARNERVWMGQHEIDLTADSDTTVTAKRRVVVDRTAQNRITKMSPVGYFQAARLGMRVVDLDGSGKMSMLGVGPNGNAFLDALTYREVSTTNVNEAELKVVPTSVRTPFTMPALFPSLYASTFDFVDVNGDGLRDAVALGVTSISDPAIKLRVQFNTGKGFTEVRETVMPSNIATMLLGAKTEHGDFDGDGRVDFAIFKNGSPVQLLLAGPQGDFTNYENLSIVPSGDNKEWAQVIDTNNDGLLDFTFRQGNNLRVARRIKATDVLKKVHGNIQLASYLGFSGLSYSFEYAPLSQGNPHGAVTPPEAFYARSYVETATKPWLRLASESMRVVSRMSLNSNDQQVRSWRYLYRDGLSDTRGLGWLGFGQRIVVDEVTGARTTTTYNNRHSVDSTLDRKASAPLAHFPQEETTEVALDANTRLQTKRTWTYALTPATHSTIWQQYARRVVETVREFKGGAETVVSERESLTELDDKGNPVYSTTLTHSADKTEQVKVVTTGRGFDSTTWLPTGVWTVSSAWQSCSRALEVGCTGPADAANTRTQQVTYGTKGQVESTELEPSRFEEVVTPTTSETYLKTRFERNERGLVQRVVQQGRETERAESVTYDTVDQTQVATSTDAGGATWRYLYHPGMGVLAQTADPNGVNTRYQYDGFGRPRVVTPLYMGPSVAPADQSIVRTYYEWNGPLPQHRTQVATDTGTVDETITRFDTLGRPVATQGARFDGQPVTSSVTYDVQGRVQKSEAPRTSTEQPTWESYEYDPLGRVTARRFGDGTTGPSGKLLERIAYTVPAPYSTQTVVTDAINQARKTLLDFRGLMVRSTEAVGTSKEATMTYGYGPFGRLEFTDDPQGHRSANFYDGFGRLERTVDPNAGTRTFLYNAFGEVKSDSDGPVGMPGLITTSYERDVLGRVRTATNEKESLSYLYDQGPGAIRRLSRATRTPTGNPAGIVITNHVYDDFGRETNTSQEVAGGTQVMSRQYDAYGRVSRLTYPVMFNGQPVSIGYSYTSRGDLSSIYQTNSITSYWSALARDSGGRLTQARYGSGVVRDFRYDTMGRLRFLDAKRSGTNVQRLAYEYTDNHNLSARHDLMVGATEKFTYDALDRLERWKVQQNCQTLDVQFQYDALGNLLSRSPVTGWEPTSTLNYTLGATGGPHAVKRAQFGADSLTYEYDHRGNQTASRDVSNNEVRTVTYTPFDLPESITQGGQTVRFDYDASGTRVRKQKSGGMEEVLYVGGLYQRRKQGLTTTHVLSIPSPEGIIGELSWDEGSSTESARYFLNDKQGSPDTVTNAAGAVVERIKFEPYGGRRDATNLLQASSASYSGAKRGFTGHEQDEELGLINMRGRIYDPRLMRFISADPVIADAGSVQAYNAYSYVLNNPIRYTDPSGFTPYGGTLVGQWGGSSGGGYVPGPNLVAESLLRHESAPGATPFLPSVDLRVPSVESLDDAKAQPDAHHTNDIGQSSGESKASLTSLMTTAAGKIGAAYDQFPCGLSLGCHVGRSLAKGQLDSMVAAATSYERYEPVSKLAAVSYAVNEFIPFVTAGESYLQTKSACGNGETGGCVVGAGKTAFYTLASGASIFSIIESGGGVASVLRAPVTKVRGVVDDVARAFGTRAPPPSGSFSMTKNAAGGEVWTSNGEIIQFHFAPHVNDALTKGDVHILSGAHGSRGGRITPAPNFLRDDKLRWRKNPNVKIHDITKMTPDEITNILRGEGTIVGGFCYSDICLAPFK</sequence>
<name>A0A540X9D9_9BACT</name>
<dbReference type="Proteomes" id="UP000315369">
    <property type="component" value="Unassembled WGS sequence"/>
</dbReference>
<dbReference type="InterPro" id="IPR028994">
    <property type="entry name" value="Integrin_alpha_N"/>
</dbReference>
<evidence type="ECO:0000313" key="9">
    <source>
        <dbReference type="Proteomes" id="UP000315369"/>
    </source>
</evidence>
<dbReference type="PANTHER" id="PTHR32305">
    <property type="match status" value="1"/>
</dbReference>
<keyword evidence="4" id="KW-0677">Repeat</keyword>
<evidence type="ECO:0000313" key="8">
    <source>
        <dbReference type="EMBL" id="TQF17842.1"/>
    </source>
</evidence>
<keyword evidence="2" id="KW-0964">Secreted</keyword>
<dbReference type="GO" id="GO:0005737">
    <property type="term" value="C:cytoplasm"/>
    <property type="evidence" value="ECO:0007669"/>
    <property type="project" value="InterPro"/>
</dbReference>
<dbReference type="RefSeq" id="WP_141640565.1">
    <property type="nucleotide sequence ID" value="NZ_VIFM01000003.1"/>
</dbReference>
<dbReference type="InterPro" id="IPR050708">
    <property type="entry name" value="T6SS_VgrG/RHS"/>
</dbReference>
<feature type="domain" description="Teneurin-like YD-shell" evidence="7">
    <location>
        <begin position="1501"/>
        <end position="1979"/>
    </location>
</feature>
<accession>A0A540X9D9</accession>
<dbReference type="Pfam" id="PF25023">
    <property type="entry name" value="TEN_YD-shell"/>
    <property type="match status" value="1"/>
</dbReference>
<keyword evidence="9" id="KW-1185">Reference proteome</keyword>
<gene>
    <name evidence="8" type="ORF">FJV41_01485</name>
</gene>
<feature type="compositionally biased region" description="Basic and acidic residues" evidence="6">
    <location>
        <begin position="2044"/>
        <end position="2056"/>
    </location>
</feature>
<dbReference type="PROSITE" id="PS51257">
    <property type="entry name" value="PROKAR_LIPOPROTEIN"/>
    <property type="match status" value="1"/>
</dbReference>
<feature type="region of interest" description="Disordered" evidence="6">
    <location>
        <begin position="2042"/>
        <end position="2065"/>
    </location>
</feature>
<comment type="caution">
    <text evidence="8">The sequence shown here is derived from an EMBL/GenBank/DDBJ whole genome shotgun (WGS) entry which is preliminary data.</text>
</comment>
<dbReference type="InterPro" id="IPR013517">
    <property type="entry name" value="FG-GAP"/>
</dbReference>
<reference evidence="8 9" key="1">
    <citation type="submission" date="2019-06" db="EMBL/GenBank/DDBJ databases">
        <authorList>
            <person name="Livingstone P."/>
            <person name="Whitworth D."/>
        </authorList>
    </citation>
    <scope>NUCLEOTIDE SEQUENCE [LARGE SCALE GENOMIC DNA]</scope>
    <source>
        <strain evidence="8 9">AM401</strain>
    </source>
</reference>